<dbReference type="InterPro" id="IPR058163">
    <property type="entry name" value="LysR-type_TF_proteobact-type"/>
</dbReference>
<keyword evidence="3" id="KW-0238">DNA-binding</keyword>
<dbReference type="Pfam" id="PF03466">
    <property type="entry name" value="LysR_substrate"/>
    <property type="match status" value="1"/>
</dbReference>
<dbReference type="CDD" id="cd08422">
    <property type="entry name" value="PBP2_CrgA_like"/>
    <property type="match status" value="1"/>
</dbReference>
<dbReference type="PROSITE" id="PS50931">
    <property type="entry name" value="HTH_LYSR"/>
    <property type="match status" value="1"/>
</dbReference>
<evidence type="ECO:0000256" key="2">
    <source>
        <dbReference type="ARBA" id="ARBA00023015"/>
    </source>
</evidence>
<dbReference type="AlphaFoldDB" id="A0AAW7Y8Z6"/>
<organism evidence="6 7">
    <name type="scientific">Photobacterium sanguinicancri</name>
    <dbReference type="NCBI Taxonomy" id="875932"/>
    <lineage>
        <taxon>Bacteria</taxon>
        <taxon>Pseudomonadati</taxon>
        <taxon>Pseudomonadota</taxon>
        <taxon>Gammaproteobacteria</taxon>
        <taxon>Vibrionales</taxon>
        <taxon>Vibrionaceae</taxon>
        <taxon>Photobacterium</taxon>
    </lineage>
</organism>
<dbReference type="FunFam" id="1.10.10.10:FF:000001">
    <property type="entry name" value="LysR family transcriptional regulator"/>
    <property type="match status" value="1"/>
</dbReference>
<evidence type="ECO:0000256" key="3">
    <source>
        <dbReference type="ARBA" id="ARBA00023125"/>
    </source>
</evidence>
<keyword evidence="2" id="KW-0805">Transcription regulation</keyword>
<dbReference type="EMBL" id="JAUOPU010000012">
    <property type="protein sequence ID" value="MDO6543452.1"/>
    <property type="molecule type" value="Genomic_DNA"/>
</dbReference>
<comment type="similarity">
    <text evidence="1">Belongs to the LysR transcriptional regulatory family.</text>
</comment>
<dbReference type="Gene3D" id="1.10.10.10">
    <property type="entry name" value="Winged helix-like DNA-binding domain superfamily/Winged helix DNA-binding domain"/>
    <property type="match status" value="1"/>
</dbReference>
<sequence length="297" mass="33479">MDKYECITLFARTAQLGSFTAAADEQNLTQSAVSKKIAWLENRIGFTLFYRNSRKISLTPQGAEYLIYCIKLLDEMTHTESRLKGELTQVSGELKLSVPSAAATILLAEPISQFMTMHPNLVINVSVNDRQVDLIESSVDIAIRASYLEDSGYKARLLFTNEAVCFASPQYLANKPTPKTINDLKQLQCLTYSFSSPSNIWGFKNTDGTFSKVAVRESFKSDSAELLLEMALLGHGVALLPCWMVEQYLSKAQLTLVLTEYEPMKLPMYAVFKANDYQPQRITSFVSFLANYFQERF</sequence>
<dbReference type="InterPro" id="IPR000847">
    <property type="entry name" value="LysR_HTH_N"/>
</dbReference>
<evidence type="ECO:0000313" key="7">
    <source>
        <dbReference type="Proteomes" id="UP001170624"/>
    </source>
</evidence>
<dbReference type="InterPro" id="IPR005119">
    <property type="entry name" value="LysR_subst-bd"/>
</dbReference>
<comment type="caution">
    <text evidence="6">The sequence shown here is derived from an EMBL/GenBank/DDBJ whole genome shotgun (WGS) entry which is preliminary data.</text>
</comment>
<evidence type="ECO:0000313" key="6">
    <source>
        <dbReference type="EMBL" id="MDO6543452.1"/>
    </source>
</evidence>
<dbReference type="PANTHER" id="PTHR30537:SF5">
    <property type="entry name" value="HTH-TYPE TRANSCRIPTIONAL ACTIVATOR TTDR-RELATED"/>
    <property type="match status" value="1"/>
</dbReference>
<reference evidence="6" key="1">
    <citation type="submission" date="2023-07" db="EMBL/GenBank/DDBJ databases">
        <title>Genome content predicts the carbon catabolic preferences of heterotrophic bacteria.</title>
        <authorList>
            <person name="Gralka M."/>
        </authorList>
    </citation>
    <scope>NUCLEOTIDE SEQUENCE</scope>
    <source>
        <strain evidence="6">G2M05</strain>
    </source>
</reference>
<evidence type="ECO:0000259" key="5">
    <source>
        <dbReference type="PROSITE" id="PS50931"/>
    </source>
</evidence>
<dbReference type="InterPro" id="IPR036388">
    <property type="entry name" value="WH-like_DNA-bd_sf"/>
</dbReference>
<dbReference type="Proteomes" id="UP001170624">
    <property type="component" value="Unassembled WGS sequence"/>
</dbReference>
<dbReference type="RefSeq" id="WP_261856951.1">
    <property type="nucleotide sequence ID" value="NZ_AP024850.1"/>
</dbReference>
<dbReference type="PRINTS" id="PR00039">
    <property type="entry name" value="HTHLYSR"/>
</dbReference>
<keyword evidence="4" id="KW-0804">Transcription</keyword>
<evidence type="ECO:0000256" key="1">
    <source>
        <dbReference type="ARBA" id="ARBA00009437"/>
    </source>
</evidence>
<proteinExistence type="inferred from homology"/>
<evidence type="ECO:0000256" key="4">
    <source>
        <dbReference type="ARBA" id="ARBA00023163"/>
    </source>
</evidence>
<dbReference type="GO" id="GO:0003700">
    <property type="term" value="F:DNA-binding transcription factor activity"/>
    <property type="evidence" value="ECO:0007669"/>
    <property type="project" value="InterPro"/>
</dbReference>
<gene>
    <name evidence="6" type="ORF">Q4568_12970</name>
</gene>
<dbReference type="PANTHER" id="PTHR30537">
    <property type="entry name" value="HTH-TYPE TRANSCRIPTIONAL REGULATOR"/>
    <property type="match status" value="1"/>
</dbReference>
<dbReference type="SUPFAM" id="SSF53850">
    <property type="entry name" value="Periplasmic binding protein-like II"/>
    <property type="match status" value="1"/>
</dbReference>
<dbReference type="Pfam" id="PF00126">
    <property type="entry name" value="HTH_1"/>
    <property type="match status" value="1"/>
</dbReference>
<dbReference type="SUPFAM" id="SSF46785">
    <property type="entry name" value="Winged helix' DNA-binding domain"/>
    <property type="match status" value="1"/>
</dbReference>
<protein>
    <submittedName>
        <fullName evidence="6">LysR family transcriptional regulator</fullName>
    </submittedName>
</protein>
<dbReference type="Gene3D" id="3.40.190.290">
    <property type="match status" value="1"/>
</dbReference>
<dbReference type="GO" id="GO:0003677">
    <property type="term" value="F:DNA binding"/>
    <property type="evidence" value="ECO:0007669"/>
    <property type="project" value="UniProtKB-KW"/>
</dbReference>
<feature type="domain" description="HTH lysR-type" evidence="5">
    <location>
        <begin position="1"/>
        <end position="59"/>
    </location>
</feature>
<accession>A0AAW7Y8Z6</accession>
<name>A0AAW7Y8Z6_9GAMM</name>
<dbReference type="InterPro" id="IPR036390">
    <property type="entry name" value="WH_DNA-bd_sf"/>
</dbReference>